<dbReference type="Proteomes" id="UP000004508">
    <property type="component" value="Unassembled WGS sequence"/>
</dbReference>
<feature type="compositionally biased region" description="Low complexity" evidence="1">
    <location>
        <begin position="13"/>
        <end position="25"/>
    </location>
</feature>
<dbReference type="EMBL" id="ADVG01000002">
    <property type="protein sequence ID" value="EFH85702.1"/>
    <property type="molecule type" value="Genomic_DNA"/>
</dbReference>
<feature type="region of interest" description="Disordered" evidence="1">
    <location>
        <begin position="42"/>
        <end position="67"/>
    </location>
</feature>
<feature type="compositionally biased region" description="Basic and acidic residues" evidence="1">
    <location>
        <begin position="57"/>
        <end position="67"/>
    </location>
</feature>
<evidence type="ECO:0000313" key="2">
    <source>
        <dbReference type="EMBL" id="EFH85702.1"/>
    </source>
</evidence>
<dbReference type="STRING" id="485913.Krac_6932"/>
<proteinExistence type="predicted"/>
<gene>
    <name evidence="2" type="ORF">Krac_6932</name>
</gene>
<dbReference type="AlphaFoldDB" id="D6TQ54"/>
<accession>D6TQ54</accession>
<organism evidence="2 3">
    <name type="scientific">Ktedonobacter racemifer DSM 44963</name>
    <dbReference type="NCBI Taxonomy" id="485913"/>
    <lineage>
        <taxon>Bacteria</taxon>
        <taxon>Bacillati</taxon>
        <taxon>Chloroflexota</taxon>
        <taxon>Ktedonobacteria</taxon>
        <taxon>Ktedonobacterales</taxon>
        <taxon>Ktedonobacteraceae</taxon>
        <taxon>Ktedonobacter</taxon>
    </lineage>
</organism>
<name>D6TQ54_KTERA</name>
<sequence>MKTRKEYLNMQHQVTSSSTQGQGQVSAAISRRLALTSAAIRPAGRIKAKTGSGGNSKEYDSYYENRA</sequence>
<comment type="caution">
    <text evidence="2">The sequence shown here is derived from an EMBL/GenBank/DDBJ whole genome shotgun (WGS) entry which is preliminary data.</text>
</comment>
<feature type="region of interest" description="Disordered" evidence="1">
    <location>
        <begin position="1"/>
        <end position="25"/>
    </location>
</feature>
<reference evidence="2 3" key="1">
    <citation type="journal article" date="2011" name="Stand. Genomic Sci.">
        <title>Non-contiguous finished genome sequence and contextual data of the filamentous soil bacterium Ktedonobacter racemifer type strain (SOSP1-21).</title>
        <authorList>
            <person name="Chang Y.J."/>
            <person name="Land M."/>
            <person name="Hauser L."/>
            <person name="Chertkov O."/>
            <person name="Del Rio T.G."/>
            <person name="Nolan M."/>
            <person name="Copeland A."/>
            <person name="Tice H."/>
            <person name="Cheng J.F."/>
            <person name="Lucas S."/>
            <person name="Han C."/>
            <person name="Goodwin L."/>
            <person name="Pitluck S."/>
            <person name="Ivanova N."/>
            <person name="Ovchinikova G."/>
            <person name="Pati A."/>
            <person name="Chen A."/>
            <person name="Palaniappan K."/>
            <person name="Mavromatis K."/>
            <person name="Liolios K."/>
            <person name="Brettin T."/>
            <person name="Fiebig A."/>
            <person name="Rohde M."/>
            <person name="Abt B."/>
            <person name="Goker M."/>
            <person name="Detter J.C."/>
            <person name="Woyke T."/>
            <person name="Bristow J."/>
            <person name="Eisen J.A."/>
            <person name="Markowitz V."/>
            <person name="Hugenholtz P."/>
            <person name="Kyrpides N.C."/>
            <person name="Klenk H.P."/>
            <person name="Lapidus A."/>
        </authorList>
    </citation>
    <scope>NUCLEOTIDE SEQUENCE [LARGE SCALE GENOMIC DNA]</scope>
    <source>
        <strain evidence="3">DSM 44963</strain>
    </source>
</reference>
<dbReference type="InParanoid" id="D6TQ54"/>
<evidence type="ECO:0000256" key="1">
    <source>
        <dbReference type="SAM" id="MobiDB-lite"/>
    </source>
</evidence>
<evidence type="ECO:0000313" key="3">
    <source>
        <dbReference type="Proteomes" id="UP000004508"/>
    </source>
</evidence>
<keyword evidence="3" id="KW-1185">Reference proteome</keyword>
<protein>
    <submittedName>
        <fullName evidence="2">Uncharacterized protein</fullName>
    </submittedName>
</protein>